<dbReference type="AlphaFoldDB" id="B7KG61"/>
<dbReference type="Proteomes" id="UP000002384">
    <property type="component" value="Chromosome"/>
</dbReference>
<evidence type="ECO:0000256" key="1">
    <source>
        <dbReference type="SAM" id="Phobius"/>
    </source>
</evidence>
<dbReference type="EMBL" id="CP001291">
    <property type="protein sequence ID" value="ACK70532.1"/>
    <property type="molecule type" value="Genomic_DNA"/>
</dbReference>
<keyword evidence="1" id="KW-0472">Membrane</keyword>
<name>B7KG61_GLOC7</name>
<proteinExistence type="predicted"/>
<dbReference type="HOGENOM" id="CLU_2751031_0_0_3"/>
<dbReference type="KEGG" id="cyc:PCC7424_2105"/>
<dbReference type="RefSeq" id="WP_015954138.1">
    <property type="nucleotide sequence ID" value="NC_011729.1"/>
</dbReference>
<keyword evidence="1" id="KW-0812">Transmembrane</keyword>
<sequence>MFAVYLILLFIVFLTVWIISNDQDEVHQMAAVFTAIVALIWFFSIATIPIKLLLALPIFFYFHKIYSYYK</sequence>
<keyword evidence="1" id="KW-1133">Transmembrane helix</keyword>
<organism evidence="2 3">
    <name type="scientific">Gloeothece citriformis (strain PCC 7424)</name>
    <name type="common">Cyanothece sp. (strain PCC 7424)</name>
    <dbReference type="NCBI Taxonomy" id="65393"/>
    <lineage>
        <taxon>Bacteria</taxon>
        <taxon>Bacillati</taxon>
        <taxon>Cyanobacteriota</taxon>
        <taxon>Cyanophyceae</taxon>
        <taxon>Oscillatoriophycideae</taxon>
        <taxon>Chroococcales</taxon>
        <taxon>Aphanothecaceae</taxon>
        <taxon>Gloeothece</taxon>
        <taxon>Gloeothece citriformis</taxon>
    </lineage>
</organism>
<evidence type="ECO:0000313" key="3">
    <source>
        <dbReference type="Proteomes" id="UP000002384"/>
    </source>
</evidence>
<keyword evidence="3" id="KW-1185">Reference proteome</keyword>
<dbReference type="eggNOG" id="ENOG5030R3J">
    <property type="taxonomic scope" value="Bacteria"/>
</dbReference>
<feature type="transmembrane region" description="Helical" evidence="1">
    <location>
        <begin position="31"/>
        <end position="62"/>
    </location>
</feature>
<protein>
    <submittedName>
        <fullName evidence="2">Uncharacterized protein</fullName>
    </submittedName>
</protein>
<accession>B7KG61</accession>
<dbReference type="STRING" id="65393.PCC7424_2105"/>
<dbReference type="OrthoDB" id="583007at2"/>
<evidence type="ECO:0000313" key="2">
    <source>
        <dbReference type="EMBL" id="ACK70532.1"/>
    </source>
</evidence>
<gene>
    <name evidence="2" type="ordered locus">PCC7424_2105</name>
</gene>
<reference evidence="3" key="1">
    <citation type="journal article" date="2011" name="MBio">
        <title>Novel metabolic attributes of the genus Cyanothece, comprising a group of unicellular nitrogen-fixing Cyanobacteria.</title>
        <authorList>
            <person name="Bandyopadhyay A."/>
            <person name="Elvitigala T."/>
            <person name="Welsh E."/>
            <person name="Stockel J."/>
            <person name="Liberton M."/>
            <person name="Min H."/>
            <person name="Sherman L.A."/>
            <person name="Pakrasi H.B."/>
        </authorList>
    </citation>
    <scope>NUCLEOTIDE SEQUENCE [LARGE SCALE GENOMIC DNA]</scope>
    <source>
        <strain evidence="3">PCC 7424</strain>
    </source>
</reference>